<protein>
    <submittedName>
        <fullName evidence="1">Uncharacterized protein</fullName>
    </submittedName>
</protein>
<dbReference type="RefSeq" id="XP_043033172.1">
    <property type="nucleotide sequence ID" value="XM_043181903.1"/>
</dbReference>
<dbReference type="EMBL" id="MU250587">
    <property type="protein sequence ID" value="KAG7439672.1"/>
    <property type="molecule type" value="Genomic_DNA"/>
</dbReference>
<comment type="caution">
    <text evidence="1">The sequence shown here is derived from an EMBL/GenBank/DDBJ whole genome shotgun (WGS) entry which is preliminary data.</text>
</comment>
<keyword evidence="2" id="KW-1185">Reference proteome</keyword>
<dbReference type="InterPro" id="IPR036457">
    <property type="entry name" value="PPM-type-like_dom_sf"/>
</dbReference>
<dbReference type="Proteomes" id="UP000812287">
    <property type="component" value="Unassembled WGS sequence"/>
</dbReference>
<sequence length="91" mass="10194">MWLAGLGDSTVVISCEDPDGIGYDEGLLTLHSTCTPKEYLSIAMMHPSEEKETIMENGQLLDVVPYTRGLSDYSPKFPSEFSTELFFKLLR</sequence>
<dbReference type="OrthoDB" id="420076at2759"/>
<name>A0A9P8AMB2_9AGAR</name>
<reference evidence="1" key="1">
    <citation type="submission" date="2020-11" db="EMBL/GenBank/DDBJ databases">
        <title>Adaptations for nitrogen fixation in a non-lichenized fungal sporocarp promotes dispersal by wood-feeding termites.</title>
        <authorList>
            <consortium name="DOE Joint Genome Institute"/>
            <person name="Koch R.A."/>
            <person name="Yoon G."/>
            <person name="Arayal U."/>
            <person name="Lail K."/>
            <person name="Amirebrahimi M."/>
            <person name="Labutti K."/>
            <person name="Lipzen A."/>
            <person name="Riley R."/>
            <person name="Barry K."/>
            <person name="Henrissat B."/>
            <person name="Grigoriev I.V."/>
            <person name="Herr J.R."/>
            <person name="Aime M.C."/>
        </authorList>
    </citation>
    <scope>NUCLEOTIDE SEQUENCE</scope>
    <source>
        <strain evidence="1">MCA 3950</strain>
    </source>
</reference>
<evidence type="ECO:0000313" key="2">
    <source>
        <dbReference type="Proteomes" id="UP000812287"/>
    </source>
</evidence>
<accession>A0A9P8AMB2</accession>
<dbReference type="AlphaFoldDB" id="A0A9P8AMB2"/>
<proteinExistence type="predicted"/>
<evidence type="ECO:0000313" key="1">
    <source>
        <dbReference type="EMBL" id="KAG7439672.1"/>
    </source>
</evidence>
<gene>
    <name evidence="1" type="ORF">BT62DRAFT_694463</name>
</gene>
<dbReference type="GeneID" id="66104199"/>
<dbReference type="Gene3D" id="3.60.40.10">
    <property type="entry name" value="PPM-type phosphatase domain"/>
    <property type="match status" value="1"/>
</dbReference>
<organism evidence="1 2">
    <name type="scientific">Guyanagaster necrorhizus</name>
    <dbReference type="NCBI Taxonomy" id="856835"/>
    <lineage>
        <taxon>Eukaryota</taxon>
        <taxon>Fungi</taxon>
        <taxon>Dikarya</taxon>
        <taxon>Basidiomycota</taxon>
        <taxon>Agaricomycotina</taxon>
        <taxon>Agaricomycetes</taxon>
        <taxon>Agaricomycetidae</taxon>
        <taxon>Agaricales</taxon>
        <taxon>Marasmiineae</taxon>
        <taxon>Physalacriaceae</taxon>
        <taxon>Guyanagaster</taxon>
    </lineage>
</organism>